<dbReference type="Proteomes" id="UP000695562">
    <property type="component" value="Unassembled WGS sequence"/>
</dbReference>
<keyword evidence="5" id="KW-1185">Reference proteome</keyword>
<dbReference type="SUPFAM" id="SSF51445">
    <property type="entry name" value="(Trans)glycosidases"/>
    <property type="match status" value="1"/>
</dbReference>
<feature type="chain" id="PRO_5035226325" description="Asl1-like glycosyl hydrolase catalytic domain-containing protein" evidence="2">
    <location>
        <begin position="26"/>
        <end position="345"/>
    </location>
</feature>
<dbReference type="Pfam" id="PF11790">
    <property type="entry name" value="Glyco_hydro_cc"/>
    <property type="match status" value="1"/>
</dbReference>
<feature type="region of interest" description="Disordered" evidence="1">
    <location>
        <begin position="280"/>
        <end position="322"/>
    </location>
</feature>
<feature type="domain" description="Asl1-like glycosyl hydrolase catalytic" evidence="3">
    <location>
        <begin position="48"/>
        <end position="271"/>
    </location>
</feature>
<accession>A0A8J4QAR6</accession>
<gene>
    <name evidence="4" type="ORF">CYY_000602</name>
</gene>
<reference evidence="4" key="1">
    <citation type="submission" date="2020-01" db="EMBL/GenBank/DDBJ databases">
        <title>Development of genomics and gene disruption for Polysphondylium violaceum indicates a role for the polyketide synthase stlB in stalk morphogenesis.</title>
        <authorList>
            <person name="Narita B."/>
            <person name="Kawabe Y."/>
            <person name="Kin K."/>
            <person name="Saito T."/>
            <person name="Gibbs R."/>
            <person name="Kuspa A."/>
            <person name="Muzny D."/>
            <person name="Queller D."/>
            <person name="Richards S."/>
            <person name="Strassman J."/>
            <person name="Sucgang R."/>
            <person name="Worley K."/>
            <person name="Schaap P."/>
        </authorList>
    </citation>
    <scope>NUCLEOTIDE SEQUENCE</scope>
    <source>
        <strain evidence="4">QSvi11</strain>
    </source>
</reference>
<dbReference type="PANTHER" id="PTHR34154:SF3">
    <property type="entry name" value="ALKALI-SENSITIVE LINKAGE PROTEIN 1"/>
    <property type="match status" value="1"/>
</dbReference>
<evidence type="ECO:0000313" key="5">
    <source>
        <dbReference type="Proteomes" id="UP000695562"/>
    </source>
</evidence>
<keyword evidence="2" id="KW-0732">Signal</keyword>
<feature type="signal peptide" evidence="2">
    <location>
        <begin position="1"/>
        <end position="25"/>
    </location>
</feature>
<dbReference type="InterPro" id="IPR053183">
    <property type="entry name" value="ASL1"/>
</dbReference>
<feature type="compositionally biased region" description="Low complexity" evidence="1">
    <location>
        <begin position="280"/>
        <end position="318"/>
    </location>
</feature>
<dbReference type="OrthoDB" id="15846at2759"/>
<dbReference type="Gene3D" id="3.20.20.80">
    <property type="entry name" value="Glycosidases"/>
    <property type="match status" value="1"/>
</dbReference>
<evidence type="ECO:0000259" key="3">
    <source>
        <dbReference type="Pfam" id="PF11790"/>
    </source>
</evidence>
<evidence type="ECO:0000256" key="1">
    <source>
        <dbReference type="SAM" id="MobiDB-lite"/>
    </source>
</evidence>
<evidence type="ECO:0000313" key="4">
    <source>
        <dbReference type="EMBL" id="KAF2078131.1"/>
    </source>
</evidence>
<dbReference type="AlphaFoldDB" id="A0A8J4QAR6"/>
<dbReference type="InterPro" id="IPR024655">
    <property type="entry name" value="Asl1_glyco_hydro_catalytic"/>
</dbReference>
<evidence type="ECO:0000256" key="2">
    <source>
        <dbReference type="SAM" id="SignalP"/>
    </source>
</evidence>
<organism evidence="4 5">
    <name type="scientific">Polysphondylium violaceum</name>
    <dbReference type="NCBI Taxonomy" id="133409"/>
    <lineage>
        <taxon>Eukaryota</taxon>
        <taxon>Amoebozoa</taxon>
        <taxon>Evosea</taxon>
        <taxon>Eumycetozoa</taxon>
        <taxon>Dictyostelia</taxon>
        <taxon>Dictyosteliales</taxon>
        <taxon>Dictyosteliaceae</taxon>
        <taxon>Polysphondylium</taxon>
    </lineage>
</organism>
<name>A0A8J4QAR6_9MYCE</name>
<dbReference type="EMBL" id="AJWJ01000011">
    <property type="protein sequence ID" value="KAF2078131.1"/>
    <property type="molecule type" value="Genomic_DNA"/>
</dbReference>
<comment type="caution">
    <text evidence="4">The sequence shown here is derived from an EMBL/GenBank/DDBJ whole genome shotgun (WGS) entry which is preliminary data.</text>
</comment>
<sequence length="345" mass="37184">MFIATKNKLIYLTLVLVVCGAVVEAVSKKGTTFGSDDKGDLAICSDIRDLKVTWYYNWDLKPNCNANANIIPGVQFYPTIWGAANLNSNTAKNIAKADVLFTFNEVNFGTQANLKPTDVASKWPDIEKLGFKYIVGPSVADCPDNSDPNGQYCNYGGVKWYKDFFAACPNCKVDYVNIHIYYCDADDVMNKITNLNKATGKKVWLTEFNCDGAKDDTAVLNYAKKLLPLLEASDIVAGYAWFLPYYTEGNINSLYLNQNGKGDLSPIGKYYASVVSNPTTSTSSTTSTGGSTSAGSSTSSSSSTSTPSPSSTGGSTTSDQNTNGATKSTISIILLSFILIISLLF</sequence>
<protein>
    <recommendedName>
        <fullName evidence="3">Asl1-like glycosyl hydrolase catalytic domain-containing protein</fullName>
    </recommendedName>
</protein>
<proteinExistence type="predicted"/>
<dbReference type="PANTHER" id="PTHR34154">
    <property type="entry name" value="ALKALI-SENSITIVE LINKAGE PROTEIN 1"/>
    <property type="match status" value="1"/>
</dbReference>
<dbReference type="InterPro" id="IPR017853">
    <property type="entry name" value="GH"/>
</dbReference>